<organism evidence="2 3">
    <name type="scientific">Marinomonas aquimarina</name>
    <dbReference type="NCBI Taxonomy" id="295068"/>
    <lineage>
        <taxon>Bacteria</taxon>
        <taxon>Pseudomonadati</taxon>
        <taxon>Pseudomonadota</taxon>
        <taxon>Gammaproteobacteria</taxon>
        <taxon>Oceanospirillales</taxon>
        <taxon>Oceanospirillaceae</taxon>
        <taxon>Marinomonas</taxon>
    </lineage>
</organism>
<keyword evidence="1" id="KW-0732">Signal</keyword>
<evidence type="ECO:0000256" key="1">
    <source>
        <dbReference type="SAM" id="SignalP"/>
    </source>
</evidence>
<keyword evidence="3" id="KW-1185">Reference proteome</keyword>
<dbReference type="AlphaFoldDB" id="A0A1A8TPV1"/>
<dbReference type="InterPro" id="IPR002816">
    <property type="entry name" value="TraB/PrgY/GumN_fam"/>
</dbReference>
<dbReference type="CDD" id="cd14789">
    <property type="entry name" value="Tiki"/>
    <property type="match status" value="1"/>
</dbReference>
<proteinExistence type="predicted"/>
<dbReference type="EMBL" id="FLOC01000020">
    <property type="protein sequence ID" value="SBS35091.1"/>
    <property type="molecule type" value="Genomic_DNA"/>
</dbReference>
<dbReference type="Pfam" id="PF01963">
    <property type="entry name" value="TraB_PrgY_gumN"/>
    <property type="match status" value="1"/>
</dbReference>
<evidence type="ECO:0000313" key="3">
    <source>
        <dbReference type="Proteomes" id="UP000092627"/>
    </source>
</evidence>
<dbReference type="PANTHER" id="PTHR40590">
    <property type="entry name" value="CYTOPLASMIC PROTEIN-RELATED"/>
    <property type="match status" value="1"/>
</dbReference>
<dbReference type="PANTHER" id="PTHR40590:SF1">
    <property type="entry name" value="CYTOPLASMIC PROTEIN"/>
    <property type="match status" value="1"/>
</dbReference>
<gene>
    <name evidence="2" type="ORF">MAQ5080_03075</name>
</gene>
<name>A0A1A8TPV1_9GAMM</name>
<sequence>MRFNSLLPKFIFLTLLVIAQASAFASSYQPFMWKVQNQGATVYLVGSIHALTPDFYPLPEAYQEAFASADRLAVELDPDSLDPYQSSRLVQSKMWLPKGITLDQYLTPDQQQTLKDFANDSDADYERLIRIRPWMLVEQLTQAQLKDSNYQAEYGIDLHFLKQAKQRELPILEIETLAQQISAIADTPFSAQLAMLTSSLEQMDDEDYMAQMTEYWRQADPDGLYHFVYQDVLETPQLKPMMEALLDQRNQRMADVISIYLGQSPNALSTTFVVIGALHLSGPNSIVHELENKGYFVQQLFSTPSNEKSPNK</sequence>
<evidence type="ECO:0000313" key="2">
    <source>
        <dbReference type="EMBL" id="SBS35091.1"/>
    </source>
</evidence>
<dbReference type="OrthoDB" id="357294at2"/>
<dbReference type="Proteomes" id="UP000092627">
    <property type="component" value="Unassembled WGS sequence"/>
</dbReference>
<feature type="chain" id="PRO_5008379200" evidence="1">
    <location>
        <begin position="26"/>
        <end position="312"/>
    </location>
</feature>
<protein>
    <submittedName>
        <fullName evidence="2">TraB family protein</fullName>
    </submittedName>
</protein>
<dbReference type="InterPro" id="IPR047111">
    <property type="entry name" value="YbaP-like"/>
</dbReference>
<feature type="signal peptide" evidence="1">
    <location>
        <begin position="1"/>
        <end position="25"/>
    </location>
</feature>
<dbReference type="RefSeq" id="WP_067212188.1">
    <property type="nucleotide sequence ID" value="NZ_FLOC01000020.1"/>
</dbReference>
<reference evidence="2 3" key="1">
    <citation type="submission" date="2016-06" db="EMBL/GenBank/DDBJ databases">
        <authorList>
            <person name="Kjaerup R.B."/>
            <person name="Dalgaard T.S."/>
            <person name="Juul-Madsen H.R."/>
        </authorList>
    </citation>
    <scope>NUCLEOTIDE SEQUENCE [LARGE SCALE GENOMIC DNA]</scope>
    <source>
        <strain evidence="2 3">CECT 5080</strain>
    </source>
</reference>
<accession>A0A1A8TPV1</accession>